<dbReference type="Pfam" id="PF02798">
    <property type="entry name" value="GST_N"/>
    <property type="match status" value="1"/>
</dbReference>
<evidence type="ECO:0000256" key="1">
    <source>
        <dbReference type="ARBA" id="ARBA00012452"/>
    </source>
</evidence>
<feature type="domain" description="GST N-terminal" evidence="5">
    <location>
        <begin position="230"/>
        <end position="307"/>
    </location>
</feature>
<evidence type="ECO:0000313" key="7">
    <source>
        <dbReference type="EMBL" id="KAG8223841.1"/>
    </source>
</evidence>
<accession>A0A8K0JWX3</accession>
<dbReference type="InterPro" id="IPR010987">
    <property type="entry name" value="Glutathione-S-Trfase_C-like"/>
</dbReference>
<keyword evidence="8" id="KW-1185">Reference proteome</keyword>
<dbReference type="AlphaFoldDB" id="A0A8K0JWX3"/>
<dbReference type="SUPFAM" id="SSF47616">
    <property type="entry name" value="GST C-terminal domain-like"/>
    <property type="match status" value="2"/>
</dbReference>
<dbReference type="EMBL" id="KZ308176">
    <property type="protein sequence ID" value="KAG8223841.1"/>
    <property type="molecule type" value="Genomic_DNA"/>
</dbReference>
<dbReference type="InterPro" id="IPR004045">
    <property type="entry name" value="Glutathione_S-Trfase_N"/>
</dbReference>
<dbReference type="CDD" id="cd03039">
    <property type="entry name" value="GST_N_Sigma_like"/>
    <property type="match status" value="2"/>
</dbReference>
<gene>
    <name evidence="7" type="ORF">J437_LFUL007862</name>
</gene>
<dbReference type="Proteomes" id="UP000792457">
    <property type="component" value="Unassembled WGS sequence"/>
</dbReference>
<dbReference type="Pfam" id="PF14497">
    <property type="entry name" value="GST_C_3"/>
    <property type="match status" value="2"/>
</dbReference>
<dbReference type="InterPro" id="IPR036249">
    <property type="entry name" value="Thioredoxin-like_sf"/>
</dbReference>
<dbReference type="FunFam" id="3.40.30.10:FF:000035">
    <property type="entry name" value="hematopoietic prostaglandin D synthase"/>
    <property type="match status" value="1"/>
</dbReference>
<dbReference type="InterPro" id="IPR050213">
    <property type="entry name" value="GST_superfamily"/>
</dbReference>
<evidence type="ECO:0000256" key="3">
    <source>
        <dbReference type="ARBA" id="ARBA00038317"/>
    </source>
</evidence>
<feature type="domain" description="GST N-terminal" evidence="5">
    <location>
        <begin position="39"/>
        <end position="116"/>
    </location>
</feature>
<dbReference type="GO" id="GO:0004364">
    <property type="term" value="F:glutathione transferase activity"/>
    <property type="evidence" value="ECO:0007669"/>
    <property type="project" value="UniProtKB-EC"/>
</dbReference>
<dbReference type="SFLD" id="SFLDS00019">
    <property type="entry name" value="Glutathione_Transferase_(cytos"/>
    <property type="match status" value="2"/>
</dbReference>
<dbReference type="InterPro" id="IPR040079">
    <property type="entry name" value="Glutathione_S-Trfase"/>
</dbReference>
<dbReference type="GO" id="GO:0006749">
    <property type="term" value="P:glutathione metabolic process"/>
    <property type="evidence" value="ECO:0007669"/>
    <property type="project" value="TreeGrafter"/>
</dbReference>
<dbReference type="PANTHER" id="PTHR11571:SF224">
    <property type="entry name" value="HEMATOPOIETIC PROSTAGLANDIN D SYNTHASE"/>
    <property type="match status" value="1"/>
</dbReference>
<dbReference type="InterPro" id="IPR036282">
    <property type="entry name" value="Glutathione-S-Trfase_C_sf"/>
</dbReference>
<dbReference type="FunFam" id="1.20.1050.10:FF:000030">
    <property type="entry name" value="Glutathione S-transferase S1"/>
    <property type="match status" value="2"/>
</dbReference>
<dbReference type="SUPFAM" id="SSF52833">
    <property type="entry name" value="Thioredoxin-like"/>
    <property type="match status" value="2"/>
</dbReference>
<evidence type="ECO:0000259" key="6">
    <source>
        <dbReference type="PROSITE" id="PS50405"/>
    </source>
</evidence>
<keyword evidence="2" id="KW-0808">Transferase</keyword>
<dbReference type="CDD" id="cd03192">
    <property type="entry name" value="GST_C_Sigma_like"/>
    <property type="match status" value="2"/>
</dbReference>
<comment type="similarity">
    <text evidence="3">Belongs to the GST superfamily. Sigma family.</text>
</comment>
<feature type="domain" description="GST C-terminal" evidence="6">
    <location>
        <begin position="309"/>
        <end position="440"/>
    </location>
</feature>
<dbReference type="OrthoDB" id="414243at2759"/>
<protein>
    <recommendedName>
        <fullName evidence="1">glutathione transferase</fullName>
        <ecNumber evidence="1">2.5.1.18</ecNumber>
    </recommendedName>
</protein>
<proteinExistence type="inferred from homology"/>
<dbReference type="SFLD" id="SFLDG00363">
    <property type="entry name" value="AMPS_(cytGST):_Alpha-__Mu-__Pi"/>
    <property type="match status" value="2"/>
</dbReference>
<sequence>MCSKAGDLSALFVNDQPISSRHKRRHSQSSQKGILNMAPSYKLTYFPVKGLGEPIRFLLAYGKIEYEDYRFDREKWPEIKPTTPFGKSPTLEIDGKVLHQSVAITRYLAKQCKLTGDNEWEALECDIMVDTIGDLRAQIAGFFYDKDGPSKDAKKEVVLSETVPFYLGRLDEVVAKNGGHFVAGKLTWADLYFVAVLDYLESMAGMSFTEKHSNLKALKDKVLAIPAIKEWYKLIYFHAMGLAEPIRYLLAYGKIEFEDTRIPYESFHEMKKGMPMGQLPVLEYEGKTLYQSIAICRFLAKKLKLCGHNEEDAVDCDIIVDTITDFRLYFKDVLFTDDPDLKAQKREKLVKEMIPYYLSRFESIVAKNKGQFVAGSVSISTLKFILTWADFYFAGILCFMESFLKIDLLEGYPLLKMMREKVDNLLGVKEWIETRPKTEL</sequence>
<evidence type="ECO:0000313" key="8">
    <source>
        <dbReference type="Proteomes" id="UP000792457"/>
    </source>
</evidence>
<dbReference type="PANTHER" id="PTHR11571">
    <property type="entry name" value="GLUTATHIONE S-TRANSFERASE"/>
    <property type="match status" value="1"/>
</dbReference>
<dbReference type="Gene3D" id="3.40.30.10">
    <property type="entry name" value="Glutaredoxin"/>
    <property type="match status" value="2"/>
</dbReference>
<name>A0A8K0JWX3_LADFU</name>
<dbReference type="PROSITE" id="PS50404">
    <property type="entry name" value="GST_NTER"/>
    <property type="match status" value="2"/>
</dbReference>
<evidence type="ECO:0000256" key="4">
    <source>
        <dbReference type="ARBA" id="ARBA00047960"/>
    </source>
</evidence>
<evidence type="ECO:0000256" key="2">
    <source>
        <dbReference type="ARBA" id="ARBA00022679"/>
    </source>
</evidence>
<feature type="domain" description="GST C-terminal" evidence="6">
    <location>
        <begin position="118"/>
        <end position="249"/>
    </location>
</feature>
<organism evidence="7 8">
    <name type="scientific">Ladona fulva</name>
    <name type="common">Scarce chaser dragonfly</name>
    <name type="synonym">Libellula fulva</name>
    <dbReference type="NCBI Taxonomy" id="123851"/>
    <lineage>
        <taxon>Eukaryota</taxon>
        <taxon>Metazoa</taxon>
        <taxon>Ecdysozoa</taxon>
        <taxon>Arthropoda</taxon>
        <taxon>Hexapoda</taxon>
        <taxon>Insecta</taxon>
        <taxon>Pterygota</taxon>
        <taxon>Palaeoptera</taxon>
        <taxon>Odonata</taxon>
        <taxon>Epiprocta</taxon>
        <taxon>Anisoptera</taxon>
        <taxon>Libelluloidea</taxon>
        <taxon>Libellulidae</taxon>
        <taxon>Ladona</taxon>
    </lineage>
</organism>
<dbReference type="PROSITE" id="PS50405">
    <property type="entry name" value="GST_CTER"/>
    <property type="match status" value="2"/>
</dbReference>
<comment type="catalytic activity">
    <reaction evidence="4">
        <text>RX + glutathione = an S-substituted glutathione + a halide anion + H(+)</text>
        <dbReference type="Rhea" id="RHEA:16437"/>
        <dbReference type="ChEBI" id="CHEBI:15378"/>
        <dbReference type="ChEBI" id="CHEBI:16042"/>
        <dbReference type="ChEBI" id="CHEBI:17792"/>
        <dbReference type="ChEBI" id="CHEBI:57925"/>
        <dbReference type="ChEBI" id="CHEBI:90779"/>
        <dbReference type="EC" id="2.5.1.18"/>
    </reaction>
</comment>
<dbReference type="Gene3D" id="1.20.1050.10">
    <property type="match status" value="2"/>
</dbReference>
<comment type="caution">
    <text evidence="7">The sequence shown here is derived from an EMBL/GenBank/DDBJ whole genome shotgun (WGS) entry which is preliminary data.</text>
</comment>
<dbReference type="SFLD" id="SFLDG01205">
    <property type="entry name" value="AMPS.1"/>
    <property type="match status" value="2"/>
</dbReference>
<reference evidence="7" key="2">
    <citation type="submission" date="2017-10" db="EMBL/GenBank/DDBJ databases">
        <title>Ladona fulva Genome sequencing and assembly.</title>
        <authorList>
            <person name="Murali S."/>
            <person name="Richards S."/>
            <person name="Bandaranaike D."/>
            <person name="Bellair M."/>
            <person name="Blankenburg K."/>
            <person name="Chao H."/>
            <person name="Dinh H."/>
            <person name="Doddapaneni H."/>
            <person name="Dugan-Rocha S."/>
            <person name="Elkadiri S."/>
            <person name="Gnanaolivu R."/>
            <person name="Hernandez B."/>
            <person name="Skinner E."/>
            <person name="Javaid M."/>
            <person name="Lee S."/>
            <person name="Li M."/>
            <person name="Ming W."/>
            <person name="Munidasa M."/>
            <person name="Muniz J."/>
            <person name="Nguyen L."/>
            <person name="Hughes D."/>
            <person name="Osuji N."/>
            <person name="Pu L.-L."/>
            <person name="Puazo M."/>
            <person name="Qu C."/>
            <person name="Quiroz J."/>
            <person name="Raj R."/>
            <person name="Weissenberger G."/>
            <person name="Xin Y."/>
            <person name="Zou X."/>
            <person name="Han Y."/>
            <person name="Worley K."/>
            <person name="Muzny D."/>
            <person name="Gibbs R."/>
        </authorList>
    </citation>
    <scope>NUCLEOTIDE SEQUENCE</scope>
    <source>
        <strain evidence="7">Sampled in the wild</strain>
    </source>
</reference>
<reference evidence="7" key="1">
    <citation type="submission" date="2013-04" db="EMBL/GenBank/DDBJ databases">
        <authorList>
            <person name="Qu J."/>
            <person name="Murali S.C."/>
            <person name="Bandaranaike D."/>
            <person name="Bellair M."/>
            <person name="Blankenburg K."/>
            <person name="Chao H."/>
            <person name="Dinh H."/>
            <person name="Doddapaneni H."/>
            <person name="Downs B."/>
            <person name="Dugan-Rocha S."/>
            <person name="Elkadiri S."/>
            <person name="Gnanaolivu R.D."/>
            <person name="Hernandez B."/>
            <person name="Javaid M."/>
            <person name="Jayaseelan J.C."/>
            <person name="Lee S."/>
            <person name="Li M."/>
            <person name="Ming W."/>
            <person name="Munidasa M."/>
            <person name="Muniz J."/>
            <person name="Nguyen L."/>
            <person name="Ongeri F."/>
            <person name="Osuji N."/>
            <person name="Pu L.-L."/>
            <person name="Puazo M."/>
            <person name="Qu C."/>
            <person name="Quiroz J."/>
            <person name="Raj R."/>
            <person name="Weissenberger G."/>
            <person name="Xin Y."/>
            <person name="Zou X."/>
            <person name="Han Y."/>
            <person name="Richards S."/>
            <person name="Worley K."/>
            <person name="Muzny D."/>
            <person name="Gibbs R."/>
        </authorList>
    </citation>
    <scope>NUCLEOTIDE SEQUENCE</scope>
    <source>
        <strain evidence="7">Sampled in the wild</strain>
    </source>
</reference>
<dbReference type="InterPro" id="IPR004046">
    <property type="entry name" value="GST_C"/>
</dbReference>
<dbReference type="GO" id="GO:0004602">
    <property type="term" value="F:glutathione peroxidase activity"/>
    <property type="evidence" value="ECO:0007669"/>
    <property type="project" value="UniProtKB-ARBA"/>
</dbReference>
<evidence type="ECO:0000259" key="5">
    <source>
        <dbReference type="PROSITE" id="PS50404"/>
    </source>
</evidence>
<dbReference type="EC" id="2.5.1.18" evidence="1"/>
<dbReference type="Pfam" id="PF13409">
    <property type="entry name" value="GST_N_2"/>
    <property type="match status" value="1"/>
</dbReference>